<evidence type="ECO:0000313" key="2">
    <source>
        <dbReference type="Proteomes" id="UP001156140"/>
    </source>
</evidence>
<keyword evidence="2" id="KW-1185">Reference proteome</keyword>
<dbReference type="RefSeq" id="WP_281737159.1">
    <property type="nucleotide sequence ID" value="NZ_JAKETQ010000004.1"/>
</dbReference>
<protein>
    <submittedName>
        <fullName evidence="1">Uncharacterized protein</fullName>
    </submittedName>
</protein>
<proteinExistence type="predicted"/>
<evidence type="ECO:0000313" key="1">
    <source>
        <dbReference type="EMBL" id="MCI0129216.1"/>
    </source>
</evidence>
<accession>A0AA41QT80</accession>
<name>A0AA41QT80_9HYPH</name>
<sequence length="200" mass="21275">MTVRVISGPAPIVTPADVPGSHAADDAQITAYIAAVQAGIDGPTGWLGRSLGEQVLEITRAGFCRGIPLPYAPVLSMESVKYRDPNGVEHTVTDTNYRATVDTLIFGAEYAFPSTECTPDAVTITYKAGYAAIDVPASAKQAVIIGVQHLKALASDQNLFLRSEDVEGIGSFTYTVSEAAGLVIKEATESLLRSLRIYWL</sequence>
<organism evidence="1 2">
    <name type="scientific">Paradevosia shaoguanensis</name>
    <dbReference type="NCBI Taxonomy" id="1335043"/>
    <lineage>
        <taxon>Bacteria</taxon>
        <taxon>Pseudomonadati</taxon>
        <taxon>Pseudomonadota</taxon>
        <taxon>Alphaproteobacteria</taxon>
        <taxon>Hyphomicrobiales</taxon>
        <taxon>Devosiaceae</taxon>
        <taxon>Paradevosia</taxon>
    </lineage>
</organism>
<dbReference type="EMBL" id="JALAZD010000004">
    <property type="protein sequence ID" value="MCI0129216.1"/>
    <property type="molecule type" value="Genomic_DNA"/>
</dbReference>
<dbReference type="AlphaFoldDB" id="A0AA41QT80"/>
<gene>
    <name evidence="1" type="ORF">ML536_20480</name>
</gene>
<reference evidence="1" key="1">
    <citation type="submission" date="2022-03" db="EMBL/GenBank/DDBJ databases">
        <title>The complete genome sequence of a Methyloterrigena soli.</title>
        <authorList>
            <person name="Zi Z."/>
        </authorList>
    </citation>
    <scope>NUCLEOTIDE SEQUENCE</scope>
    <source>
        <strain evidence="1">M48</strain>
    </source>
</reference>
<dbReference type="Proteomes" id="UP001156140">
    <property type="component" value="Unassembled WGS sequence"/>
</dbReference>
<comment type="caution">
    <text evidence="1">The sequence shown here is derived from an EMBL/GenBank/DDBJ whole genome shotgun (WGS) entry which is preliminary data.</text>
</comment>